<dbReference type="Pfam" id="PF07023">
    <property type="entry name" value="DUF1315"/>
    <property type="match status" value="1"/>
</dbReference>
<dbReference type="EMBL" id="JACHWY010000001">
    <property type="protein sequence ID" value="MBB3045884.1"/>
    <property type="molecule type" value="Genomic_DNA"/>
</dbReference>
<organism evidence="2 3">
    <name type="scientific">Litorivivens lipolytica</name>
    <dbReference type="NCBI Taxonomy" id="1524264"/>
    <lineage>
        <taxon>Bacteria</taxon>
        <taxon>Pseudomonadati</taxon>
        <taxon>Pseudomonadota</taxon>
        <taxon>Gammaproteobacteria</taxon>
        <taxon>Litorivivens</taxon>
    </lineage>
</organism>
<name>A0A7W4W2V6_9GAMM</name>
<reference evidence="2 3" key="1">
    <citation type="submission" date="2020-08" db="EMBL/GenBank/DDBJ databases">
        <title>Genomic Encyclopedia of Type Strains, Phase III (KMG-III): the genomes of soil and plant-associated and newly described type strains.</title>
        <authorList>
            <person name="Whitman W."/>
        </authorList>
    </citation>
    <scope>NUCLEOTIDE SEQUENCE [LARGE SCALE GENOMIC DNA]</scope>
    <source>
        <strain evidence="2 3">CECT 8654</strain>
    </source>
</reference>
<protein>
    <recommendedName>
        <fullName evidence="4">DUF1315 family protein</fullName>
    </recommendedName>
</protein>
<evidence type="ECO:0000313" key="2">
    <source>
        <dbReference type="EMBL" id="MBB3045884.1"/>
    </source>
</evidence>
<dbReference type="AlphaFoldDB" id="A0A7W4W2V6"/>
<dbReference type="RefSeq" id="WP_183408603.1">
    <property type="nucleotide sequence ID" value="NZ_JACHWY010000001.1"/>
</dbReference>
<sequence length="88" mass="9902">MNVEAMLKAMTPEVHAALKRAVEIGKWPDGRALTDEQKAVCMEAVITYDLHNLSEEERVGYIDRGSKAEGELCDDEPPETSILKWKDQ</sequence>
<dbReference type="Proteomes" id="UP000537130">
    <property type="component" value="Unassembled WGS sequence"/>
</dbReference>
<dbReference type="InterPro" id="IPR009749">
    <property type="entry name" value="DUF1315"/>
</dbReference>
<gene>
    <name evidence="2" type="ORF">FHR99_000120</name>
</gene>
<evidence type="ECO:0008006" key="4">
    <source>
        <dbReference type="Google" id="ProtNLM"/>
    </source>
</evidence>
<feature type="region of interest" description="Disordered" evidence="1">
    <location>
        <begin position="66"/>
        <end position="88"/>
    </location>
</feature>
<keyword evidence="3" id="KW-1185">Reference proteome</keyword>
<comment type="caution">
    <text evidence="2">The sequence shown here is derived from an EMBL/GenBank/DDBJ whole genome shotgun (WGS) entry which is preliminary data.</text>
</comment>
<accession>A0A7W4W2V6</accession>
<proteinExistence type="predicted"/>
<evidence type="ECO:0000313" key="3">
    <source>
        <dbReference type="Proteomes" id="UP000537130"/>
    </source>
</evidence>
<evidence type="ECO:0000256" key="1">
    <source>
        <dbReference type="SAM" id="MobiDB-lite"/>
    </source>
</evidence>